<accession>A0ABT1WFJ5</accession>
<gene>
    <name evidence="3" type="ORF">NQT62_03585</name>
</gene>
<evidence type="ECO:0000313" key="3">
    <source>
        <dbReference type="EMBL" id="MCQ8895522.1"/>
    </source>
</evidence>
<dbReference type="EMBL" id="JANIGO010000001">
    <property type="protein sequence ID" value="MCQ8895522.1"/>
    <property type="molecule type" value="Genomic_DNA"/>
</dbReference>
<sequence>MTFKKIALVAAISAFTLPTVSYAAEASLMGWGSAFANAYAQGQQAAAQGSGNAEFKVSFVRAPAAPAPTSDAKPAPAPEAKPAPAPTADSTPAKTDSPSTPDSAKTEQGTKQASDAGQDSAKQASASAAANLTASLELNGDGMNAAAAKLDQAYQTGGAMVEGVTNKVLGAAQGLADQMGGMNLAANAAGSGSLDVAGLANLNAAGNLSTTASLMSAGQLSALTAVTSSVIQNVVASRPTSLVGLLR</sequence>
<feature type="chain" id="PRO_5047450751" description="Secreted protein" evidence="2">
    <location>
        <begin position="24"/>
        <end position="247"/>
    </location>
</feature>
<keyword evidence="2" id="KW-0732">Signal</keyword>
<organism evidence="3 4">
    <name type="scientific">Limnobacter humi</name>
    <dbReference type="NCBI Taxonomy" id="1778671"/>
    <lineage>
        <taxon>Bacteria</taxon>
        <taxon>Pseudomonadati</taxon>
        <taxon>Pseudomonadota</taxon>
        <taxon>Betaproteobacteria</taxon>
        <taxon>Burkholderiales</taxon>
        <taxon>Burkholderiaceae</taxon>
        <taxon>Limnobacter</taxon>
    </lineage>
</organism>
<evidence type="ECO:0000256" key="2">
    <source>
        <dbReference type="SAM" id="SignalP"/>
    </source>
</evidence>
<dbReference type="RefSeq" id="WP_256763200.1">
    <property type="nucleotide sequence ID" value="NZ_JANIGO010000001.1"/>
</dbReference>
<feature type="compositionally biased region" description="Low complexity" evidence="1">
    <location>
        <begin position="112"/>
        <end position="125"/>
    </location>
</feature>
<reference evidence="3 4" key="1">
    <citation type="submission" date="2022-07" db="EMBL/GenBank/DDBJ databases">
        <authorList>
            <person name="Xamxidin M."/>
            <person name="Wu M."/>
        </authorList>
    </citation>
    <scope>NUCLEOTIDE SEQUENCE [LARGE SCALE GENOMIC DNA]</scope>
    <source>
        <strain evidence="3 4">NBRC 111650</strain>
    </source>
</reference>
<feature type="region of interest" description="Disordered" evidence="1">
    <location>
        <begin position="64"/>
        <end position="125"/>
    </location>
</feature>
<keyword evidence="4" id="KW-1185">Reference proteome</keyword>
<evidence type="ECO:0000256" key="1">
    <source>
        <dbReference type="SAM" id="MobiDB-lite"/>
    </source>
</evidence>
<dbReference type="Proteomes" id="UP001204142">
    <property type="component" value="Unassembled WGS sequence"/>
</dbReference>
<feature type="compositionally biased region" description="Pro residues" evidence="1">
    <location>
        <begin position="75"/>
        <end position="85"/>
    </location>
</feature>
<protein>
    <recommendedName>
        <fullName evidence="5">Secreted protein</fullName>
    </recommendedName>
</protein>
<name>A0ABT1WFJ5_9BURK</name>
<feature type="compositionally biased region" description="Low complexity" evidence="1">
    <location>
        <begin position="86"/>
        <end position="96"/>
    </location>
</feature>
<comment type="caution">
    <text evidence="3">The sequence shown here is derived from an EMBL/GenBank/DDBJ whole genome shotgun (WGS) entry which is preliminary data.</text>
</comment>
<evidence type="ECO:0008006" key="5">
    <source>
        <dbReference type="Google" id="ProtNLM"/>
    </source>
</evidence>
<proteinExistence type="predicted"/>
<feature type="compositionally biased region" description="Polar residues" evidence="1">
    <location>
        <begin position="97"/>
        <end position="111"/>
    </location>
</feature>
<feature type="signal peptide" evidence="2">
    <location>
        <begin position="1"/>
        <end position="23"/>
    </location>
</feature>
<evidence type="ECO:0000313" key="4">
    <source>
        <dbReference type="Proteomes" id="UP001204142"/>
    </source>
</evidence>